<evidence type="ECO:0008006" key="8">
    <source>
        <dbReference type="Google" id="ProtNLM"/>
    </source>
</evidence>
<evidence type="ECO:0000313" key="7">
    <source>
        <dbReference type="EMBL" id="SVD69534.1"/>
    </source>
</evidence>
<dbReference type="GO" id="GO:0005886">
    <property type="term" value="C:plasma membrane"/>
    <property type="evidence" value="ECO:0007669"/>
    <property type="project" value="UniProtKB-SubCell"/>
</dbReference>
<feature type="transmembrane region" description="Helical" evidence="6">
    <location>
        <begin position="105"/>
        <end position="126"/>
    </location>
</feature>
<keyword evidence="4 6" id="KW-1133">Transmembrane helix</keyword>
<feature type="transmembrane region" description="Helical" evidence="6">
    <location>
        <begin position="73"/>
        <end position="93"/>
    </location>
</feature>
<dbReference type="Pfam" id="PF03739">
    <property type="entry name" value="LptF_LptG"/>
    <property type="match status" value="1"/>
</dbReference>
<feature type="transmembrane region" description="Helical" evidence="6">
    <location>
        <begin position="132"/>
        <end position="153"/>
    </location>
</feature>
<evidence type="ECO:0000256" key="2">
    <source>
        <dbReference type="ARBA" id="ARBA00022475"/>
    </source>
</evidence>
<evidence type="ECO:0000256" key="5">
    <source>
        <dbReference type="ARBA" id="ARBA00023136"/>
    </source>
</evidence>
<reference evidence="7" key="1">
    <citation type="submission" date="2018-05" db="EMBL/GenBank/DDBJ databases">
        <authorList>
            <person name="Lanie J.A."/>
            <person name="Ng W.-L."/>
            <person name="Kazmierczak K.M."/>
            <person name="Andrzejewski T.M."/>
            <person name="Davidsen T.M."/>
            <person name="Wayne K.J."/>
            <person name="Tettelin H."/>
            <person name="Glass J.I."/>
            <person name="Rusch D."/>
            <person name="Podicherti R."/>
            <person name="Tsui H.-C.T."/>
            <person name="Winkler M.E."/>
        </authorList>
    </citation>
    <scope>NUCLEOTIDE SEQUENCE</scope>
</reference>
<dbReference type="EMBL" id="UINC01167179">
    <property type="protein sequence ID" value="SVD69534.1"/>
    <property type="molecule type" value="Genomic_DNA"/>
</dbReference>
<dbReference type="AlphaFoldDB" id="A0A382XFA3"/>
<dbReference type="InterPro" id="IPR005495">
    <property type="entry name" value="LptG/LptF_permease"/>
</dbReference>
<gene>
    <name evidence="7" type="ORF">METZ01_LOCUS422388</name>
</gene>
<name>A0A382XFA3_9ZZZZ</name>
<keyword evidence="5 6" id="KW-0472">Membrane</keyword>
<sequence>ARNFLSAKRSFISKENSNVLLFENGFSYNEDETNQVEVQFESLAMSFRNDFLRDKDIQRSNFNEIQNSVLGSLWQISLPLLCLISVVLALPLSKVKPRQGRYDRILPSIFIFLTYLGLLLLVKGWIEEGSVTFLPALFLVHAFFFFLGLILLFRRSRLSG</sequence>
<comment type="subcellular location">
    <subcellularLocation>
        <location evidence="1">Cell membrane</location>
        <topology evidence="1">Multi-pass membrane protein</topology>
    </subcellularLocation>
</comment>
<protein>
    <recommendedName>
        <fullName evidence="8">LptF/LptG family permease</fullName>
    </recommendedName>
</protein>
<organism evidence="7">
    <name type="scientific">marine metagenome</name>
    <dbReference type="NCBI Taxonomy" id="408172"/>
    <lineage>
        <taxon>unclassified sequences</taxon>
        <taxon>metagenomes</taxon>
        <taxon>ecological metagenomes</taxon>
    </lineage>
</organism>
<evidence type="ECO:0000256" key="1">
    <source>
        <dbReference type="ARBA" id="ARBA00004651"/>
    </source>
</evidence>
<evidence type="ECO:0000256" key="3">
    <source>
        <dbReference type="ARBA" id="ARBA00022692"/>
    </source>
</evidence>
<keyword evidence="2" id="KW-1003">Cell membrane</keyword>
<feature type="non-terminal residue" evidence="7">
    <location>
        <position position="1"/>
    </location>
</feature>
<accession>A0A382XFA3</accession>
<evidence type="ECO:0000256" key="4">
    <source>
        <dbReference type="ARBA" id="ARBA00022989"/>
    </source>
</evidence>
<evidence type="ECO:0000256" key="6">
    <source>
        <dbReference type="SAM" id="Phobius"/>
    </source>
</evidence>
<proteinExistence type="predicted"/>
<keyword evidence="3 6" id="KW-0812">Transmembrane</keyword>